<dbReference type="EMBL" id="CAUYUJ010005004">
    <property type="protein sequence ID" value="CAK0811903.1"/>
    <property type="molecule type" value="Genomic_DNA"/>
</dbReference>
<feature type="compositionally biased region" description="Low complexity" evidence="1">
    <location>
        <begin position="1"/>
        <end position="10"/>
    </location>
</feature>
<evidence type="ECO:0000256" key="1">
    <source>
        <dbReference type="SAM" id="MobiDB-lite"/>
    </source>
</evidence>
<gene>
    <name evidence="2" type="ORF">PCOR1329_LOCUS16363</name>
</gene>
<protein>
    <submittedName>
        <fullName evidence="2">Uncharacterized protein</fullName>
    </submittedName>
</protein>
<proteinExistence type="predicted"/>
<dbReference type="Proteomes" id="UP001189429">
    <property type="component" value="Unassembled WGS sequence"/>
</dbReference>
<name>A0ABN9R2E1_9DINO</name>
<feature type="region of interest" description="Disordered" evidence="1">
    <location>
        <begin position="1"/>
        <end position="33"/>
    </location>
</feature>
<comment type="caution">
    <text evidence="2">The sequence shown here is derived from an EMBL/GenBank/DDBJ whole genome shotgun (WGS) entry which is preliminary data.</text>
</comment>
<keyword evidence="3" id="KW-1185">Reference proteome</keyword>
<feature type="compositionally biased region" description="Low complexity" evidence="1">
    <location>
        <begin position="82"/>
        <end position="92"/>
    </location>
</feature>
<sequence length="199" mass="20996">MCRSTSSRTATARRSRSRTCPRTLPWASGSHGGEAGVGCAADGAPVSMAQGEPDCQVAAEMLKDEAEEVLEVGQVPEPVAKATPKAGRAAGRPAPPGCGGRAGSDSAVPRPCGRGRRGGAGGARRMPSPRLWARIFAGRAALRPRLPRPRGRVVQQVAAAVRLLTDRWRAWRRSSMRRTTWCAPPPMARATTPLSCAEP</sequence>
<accession>A0ABN9R2E1</accession>
<evidence type="ECO:0000313" key="3">
    <source>
        <dbReference type="Proteomes" id="UP001189429"/>
    </source>
</evidence>
<reference evidence="2" key="1">
    <citation type="submission" date="2023-10" db="EMBL/GenBank/DDBJ databases">
        <authorList>
            <person name="Chen Y."/>
            <person name="Shah S."/>
            <person name="Dougan E. K."/>
            <person name="Thang M."/>
            <person name="Chan C."/>
        </authorList>
    </citation>
    <scope>NUCLEOTIDE SEQUENCE [LARGE SCALE GENOMIC DNA]</scope>
</reference>
<evidence type="ECO:0000313" key="2">
    <source>
        <dbReference type="EMBL" id="CAK0811903.1"/>
    </source>
</evidence>
<feature type="region of interest" description="Disordered" evidence="1">
    <location>
        <begin position="82"/>
        <end position="126"/>
    </location>
</feature>
<organism evidence="2 3">
    <name type="scientific">Prorocentrum cordatum</name>
    <dbReference type="NCBI Taxonomy" id="2364126"/>
    <lineage>
        <taxon>Eukaryota</taxon>
        <taxon>Sar</taxon>
        <taxon>Alveolata</taxon>
        <taxon>Dinophyceae</taxon>
        <taxon>Prorocentrales</taxon>
        <taxon>Prorocentraceae</taxon>
        <taxon>Prorocentrum</taxon>
    </lineage>
</organism>